<dbReference type="GeneID" id="95536705"/>
<dbReference type="Pfam" id="PF07070">
    <property type="entry name" value="Spo0M"/>
    <property type="match status" value="2"/>
</dbReference>
<keyword evidence="3" id="KW-1185">Reference proteome</keyword>
<organism evidence="2 3">
    <name type="scientific">Streptomyces prasinus</name>
    <dbReference type="NCBI Taxonomy" id="67345"/>
    <lineage>
        <taxon>Bacteria</taxon>
        <taxon>Bacillati</taxon>
        <taxon>Actinomycetota</taxon>
        <taxon>Actinomycetes</taxon>
        <taxon>Kitasatosporales</taxon>
        <taxon>Streptomycetaceae</taxon>
        <taxon>Streptomyces</taxon>
    </lineage>
</organism>
<gene>
    <name evidence="2" type="ORF">CP972_19495</name>
</gene>
<proteinExistence type="predicted"/>
<dbReference type="EMBL" id="CP023697">
    <property type="protein sequence ID" value="QEV07534.1"/>
    <property type="molecule type" value="Genomic_DNA"/>
</dbReference>
<feature type="region of interest" description="Disordered" evidence="1">
    <location>
        <begin position="121"/>
        <end position="155"/>
    </location>
</feature>
<reference evidence="2 3" key="1">
    <citation type="submission" date="2017-09" db="EMBL/GenBank/DDBJ databases">
        <authorList>
            <person name="Lee N."/>
            <person name="Cho B.-K."/>
        </authorList>
    </citation>
    <scope>NUCLEOTIDE SEQUENCE [LARGE SCALE GENOMIC DNA]</scope>
    <source>
        <strain evidence="2 3">ATCC 13879</strain>
    </source>
</reference>
<protein>
    <submittedName>
        <fullName evidence="2">Sporulation protein</fullName>
    </submittedName>
</protein>
<dbReference type="RefSeq" id="WP_055608139.1">
    <property type="nucleotide sequence ID" value="NZ_CP023697.1"/>
</dbReference>
<dbReference type="PANTHER" id="PTHR40053:SF1">
    <property type="entry name" value="SPORULATION-CONTROL PROTEIN SPO0M"/>
    <property type="match status" value="1"/>
</dbReference>
<evidence type="ECO:0000313" key="2">
    <source>
        <dbReference type="EMBL" id="QEV07534.1"/>
    </source>
</evidence>
<dbReference type="PANTHER" id="PTHR40053">
    <property type="entry name" value="SPORULATION-CONTROL PROTEIN SPO0M"/>
    <property type="match status" value="1"/>
</dbReference>
<dbReference type="InterPro" id="IPR009776">
    <property type="entry name" value="Spore_0_M"/>
</dbReference>
<sequence>MVFKRLIGSPGGGGPSVDTVLEPGPVRPGGTLTGQVRLVGGDTAFDVEQVALELVARVRDGEDGNGVAVPFERFAIGGGFRLGEGEARTVPFGVTLPWETPVTELEGRELDVRLGVRTELAVTGAREPENGDTPDSALGPDSGPGPAPDPDLGLDPLGVGPLPAQEAILGAFRRLGYGLRSAGLEHGRIGGTGQRLPFHQEIGLTPAPSYADRVEEIELTFLTHPGGMDVVLEADKRGGGNGGDGDDTGHDALSRFTVGHDDARDWAAEVDGWVRELVEHREAYGSDSAYGHGGPHSSGPGIG</sequence>
<name>A0ABX6AYJ0_9ACTN</name>
<evidence type="ECO:0000313" key="3">
    <source>
        <dbReference type="Proteomes" id="UP000326041"/>
    </source>
</evidence>
<dbReference type="Proteomes" id="UP000326041">
    <property type="component" value="Chromosome"/>
</dbReference>
<accession>A0ABX6AYJ0</accession>
<evidence type="ECO:0000256" key="1">
    <source>
        <dbReference type="SAM" id="MobiDB-lite"/>
    </source>
</evidence>